<evidence type="ECO:0000259" key="1">
    <source>
        <dbReference type="PROSITE" id="PS50926"/>
    </source>
</evidence>
<dbReference type="Gene3D" id="2.40.50.140">
    <property type="entry name" value="Nucleic acid-binding proteins"/>
    <property type="match status" value="1"/>
</dbReference>
<protein>
    <submittedName>
        <fullName evidence="2">OssF</fullName>
    </submittedName>
</protein>
<name>J9GEX9_9ZZZZ</name>
<accession>J9GEX9</accession>
<feature type="domain" description="TRAM" evidence="1">
    <location>
        <begin position="1"/>
        <end position="58"/>
    </location>
</feature>
<comment type="caution">
    <text evidence="2">The sequence shown here is derived from an EMBL/GenBank/DDBJ whole genome shotgun (WGS) entry which is preliminary data.</text>
</comment>
<dbReference type="Pfam" id="PF01938">
    <property type="entry name" value="TRAM"/>
    <property type="match status" value="1"/>
</dbReference>
<organism evidence="2">
    <name type="scientific">gut metagenome</name>
    <dbReference type="NCBI Taxonomy" id="749906"/>
    <lineage>
        <taxon>unclassified sequences</taxon>
        <taxon>metagenomes</taxon>
        <taxon>organismal metagenomes</taxon>
    </lineage>
</organism>
<dbReference type="InterPro" id="IPR012340">
    <property type="entry name" value="NA-bd_OB-fold"/>
</dbReference>
<gene>
    <name evidence="2" type="ORF">EVA_11545</name>
</gene>
<sequence>MKEKDKFILDIKRLGINGEGIGYYNKLAIFVKNAIPGEGVDIEIVKLLPNMAFGKVVSYKKQSPFRVTPKCEH</sequence>
<dbReference type="SUPFAM" id="SSF50249">
    <property type="entry name" value="Nucleic acid-binding proteins"/>
    <property type="match status" value="1"/>
</dbReference>
<dbReference type="PROSITE" id="PS50926">
    <property type="entry name" value="TRAM"/>
    <property type="match status" value="1"/>
</dbReference>
<proteinExistence type="predicted"/>
<feature type="non-terminal residue" evidence="2">
    <location>
        <position position="73"/>
    </location>
</feature>
<evidence type="ECO:0000313" key="2">
    <source>
        <dbReference type="EMBL" id="EJX00348.1"/>
    </source>
</evidence>
<dbReference type="AlphaFoldDB" id="J9GEX9"/>
<reference evidence="2" key="1">
    <citation type="journal article" date="2012" name="PLoS ONE">
        <title>Gene sets for utilization of primary and secondary nutrition supplies in the distal gut of endangered iberian lynx.</title>
        <authorList>
            <person name="Alcaide M."/>
            <person name="Messina E."/>
            <person name="Richter M."/>
            <person name="Bargiela R."/>
            <person name="Peplies J."/>
            <person name="Huws S.A."/>
            <person name="Newbold C.J."/>
            <person name="Golyshin P.N."/>
            <person name="Simon M.A."/>
            <person name="Lopez G."/>
            <person name="Yakimov M.M."/>
            <person name="Ferrer M."/>
        </authorList>
    </citation>
    <scope>NUCLEOTIDE SEQUENCE</scope>
</reference>
<dbReference type="InterPro" id="IPR002792">
    <property type="entry name" value="TRAM_dom"/>
</dbReference>
<dbReference type="EMBL" id="AMCI01003423">
    <property type="protein sequence ID" value="EJX00348.1"/>
    <property type="molecule type" value="Genomic_DNA"/>
</dbReference>